<dbReference type="InterPro" id="IPR036412">
    <property type="entry name" value="HAD-like_sf"/>
</dbReference>
<dbReference type="SFLD" id="SFLDG01129">
    <property type="entry name" value="C1.5:_HAD__Beta-PGM__Phosphata"/>
    <property type="match status" value="1"/>
</dbReference>
<organism evidence="2 3">
    <name type="scientific">Streptoalloteichus tenebrarius (strain ATCC 17920 / DSM 40477 / JCM 4838 / CBS 697.72 / NBRC 16177 / NCIMB 11028 / NRRL B-12390 / A12253. 1 / ISP 5477)</name>
    <name type="common">Streptomyces tenebrarius</name>
    <dbReference type="NCBI Taxonomy" id="1933"/>
    <lineage>
        <taxon>Bacteria</taxon>
        <taxon>Bacillati</taxon>
        <taxon>Actinomycetota</taxon>
        <taxon>Actinomycetes</taxon>
        <taxon>Pseudonocardiales</taxon>
        <taxon>Pseudonocardiaceae</taxon>
        <taxon>Streptoalloteichus</taxon>
    </lineage>
</organism>
<dbReference type="PRINTS" id="PR00413">
    <property type="entry name" value="HADHALOGNASE"/>
</dbReference>
<evidence type="ECO:0000313" key="3">
    <source>
        <dbReference type="Proteomes" id="UP001205311"/>
    </source>
</evidence>
<dbReference type="InterPro" id="IPR023198">
    <property type="entry name" value="PGP-like_dom2"/>
</dbReference>
<dbReference type="PANTHER" id="PTHR43481">
    <property type="entry name" value="FRUCTOSE-1-PHOSPHATE PHOSPHATASE"/>
    <property type="match status" value="1"/>
</dbReference>
<proteinExistence type="predicted"/>
<dbReference type="InterPro" id="IPR023214">
    <property type="entry name" value="HAD_sf"/>
</dbReference>
<dbReference type="PANTHER" id="PTHR43481:SF4">
    <property type="entry name" value="GLYCEROL-1-PHOSPHATE PHOSPHOHYDROLASE 1-RELATED"/>
    <property type="match status" value="1"/>
</dbReference>
<dbReference type="EMBL" id="JAMTCP010000001">
    <property type="protein sequence ID" value="MCP2256412.1"/>
    <property type="molecule type" value="Genomic_DNA"/>
</dbReference>
<dbReference type="InterPro" id="IPR051806">
    <property type="entry name" value="HAD-like_SPP"/>
</dbReference>
<dbReference type="SFLD" id="SFLDS00003">
    <property type="entry name" value="Haloacid_Dehalogenase"/>
    <property type="match status" value="1"/>
</dbReference>
<dbReference type="InterPro" id="IPR006439">
    <property type="entry name" value="HAD-SF_hydro_IA"/>
</dbReference>
<reference evidence="2 3" key="1">
    <citation type="submission" date="2022-06" db="EMBL/GenBank/DDBJ databases">
        <title>Genomic Encyclopedia of Archaeal and Bacterial Type Strains, Phase II (KMG-II): from individual species to whole genera.</title>
        <authorList>
            <person name="Goeker M."/>
        </authorList>
    </citation>
    <scope>NUCLEOTIDE SEQUENCE [LARGE SCALE GENOMIC DNA]</scope>
    <source>
        <strain evidence="2 3">DSM 40477</strain>
    </source>
</reference>
<evidence type="ECO:0000313" key="2">
    <source>
        <dbReference type="EMBL" id="MCP2256412.1"/>
    </source>
</evidence>
<protein>
    <submittedName>
        <fullName evidence="2">Haloacid dehalogenase superfamily, subfamily IA, variant 3 with third motif having DD or ED</fullName>
    </submittedName>
</protein>
<dbReference type="SUPFAM" id="SSF56784">
    <property type="entry name" value="HAD-like"/>
    <property type="match status" value="1"/>
</dbReference>
<sequence>MLLSPGGETEPPEPPRRAGPPDIGLPGAVDPRRDHQDAVVIFDHDGVLVDSIQADFLAWSTLFAEWGVELPTQVWARACGLPLGGEALLERLASTSPRAGDKERLRDRLSELWDLFLTPDNVTVVPGVPEFLTHLSAAGFRLAVASAASRNWVGRWLRHYDLAHHFETVVGADDVPAAKPDPAVYLEAARRLGVAPAACVAFEDSLAGVAAAKAAGMTVVAVPTPLTRALDYSAADHVVRQLADVPPHLLRPHSLRAPAPEPDHQQVEVS</sequence>
<feature type="region of interest" description="Disordered" evidence="1">
    <location>
        <begin position="250"/>
        <end position="270"/>
    </location>
</feature>
<dbReference type="Pfam" id="PF00702">
    <property type="entry name" value="Hydrolase"/>
    <property type="match status" value="1"/>
</dbReference>
<comment type="caution">
    <text evidence="2">The sequence shown here is derived from an EMBL/GenBank/DDBJ whole genome shotgun (WGS) entry which is preliminary data.</text>
</comment>
<feature type="region of interest" description="Disordered" evidence="1">
    <location>
        <begin position="1"/>
        <end position="30"/>
    </location>
</feature>
<dbReference type="NCBIfam" id="TIGR01509">
    <property type="entry name" value="HAD-SF-IA-v3"/>
    <property type="match status" value="1"/>
</dbReference>
<dbReference type="Gene3D" id="1.10.150.240">
    <property type="entry name" value="Putative phosphatase, domain 2"/>
    <property type="match status" value="1"/>
</dbReference>
<dbReference type="Proteomes" id="UP001205311">
    <property type="component" value="Unassembled WGS sequence"/>
</dbReference>
<keyword evidence="3" id="KW-1185">Reference proteome</keyword>
<dbReference type="Gene3D" id="3.40.50.1000">
    <property type="entry name" value="HAD superfamily/HAD-like"/>
    <property type="match status" value="1"/>
</dbReference>
<evidence type="ECO:0000256" key="1">
    <source>
        <dbReference type="SAM" id="MobiDB-lite"/>
    </source>
</evidence>
<name>A0ABT1HLL7_STRSD</name>
<accession>A0ABT1HLL7</accession>
<gene>
    <name evidence="2" type="ORF">LX15_000095</name>
</gene>
<dbReference type="SFLD" id="SFLDG01135">
    <property type="entry name" value="C1.5.6:_HAD__Beta-PGM__Phospha"/>
    <property type="match status" value="1"/>
</dbReference>
<feature type="compositionally biased region" description="Basic and acidic residues" evidence="1">
    <location>
        <begin position="261"/>
        <end position="270"/>
    </location>
</feature>